<dbReference type="InterPro" id="IPR035892">
    <property type="entry name" value="C2_domain_sf"/>
</dbReference>
<dbReference type="SUPFAM" id="SSF56112">
    <property type="entry name" value="Protein kinase-like (PK-like)"/>
    <property type="match status" value="1"/>
</dbReference>
<dbReference type="SUPFAM" id="SSF54236">
    <property type="entry name" value="Ubiquitin-like"/>
    <property type="match status" value="1"/>
</dbReference>
<dbReference type="InterPro" id="IPR002420">
    <property type="entry name" value="PI3K-type_C2_dom"/>
</dbReference>
<keyword evidence="5" id="KW-0443">Lipid metabolism</keyword>
<dbReference type="SUPFAM" id="SSF48371">
    <property type="entry name" value="ARM repeat"/>
    <property type="match status" value="1"/>
</dbReference>
<dbReference type="InterPro" id="IPR000008">
    <property type="entry name" value="C2_dom"/>
</dbReference>
<evidence type="ECO:0000259" key="13">
    <source>
        <dbReference type="PROSITE" id="PS51545"/>
    </source>
</evidence>
<evidence type="ECO:0000313" key="17">
    <source>
        <dbReference type="Proteomes" id="UP000807504"/>
    </source>
</evidence>
<dbReference type="SMART" id="SM00144">
    <property type="entry name" value="PI3K_rbd"/>
    <property type="match status" value="1"/>
</dbReference>
<dbReference type="Gene3D" id="2.60.40.150">
    <property type="entry name" value="C2 domain"/>
    <property type="match status" value="2"/>
</dbReference>
<dbReference type="InterPro" id="IPR001683">
    <property type="entry name" value="PX_dom"/>
</dbReference>
<dbReference type="PROSITE" id="PS50195">
    <property type="entry name" value="PX"/>
    <property type="match status" value="1"/>
</dbReference>
<dbReference type="Pfam" id="PF00792">
    <property type="entry name" value="PI3K_C2"/>
    <property type="match status" value="1"/>
</dbReference>
<protein>
    <submittedName>
        <fullName evidence="16">Phosphatidylinositol 4-phosphate 3-kinase C2 like protein</fullName>
    </submittedName>
</protein>
<dbReference type="FunFam" id="3.30.1520.10:FF:000006">
    <property type="entry name" value="Phosphatidylinositol 4-phosphate 3-kinase C2 domain-containing subunit alpha"/>
    <property type="match status" value="1"/>
</dbReference>
<dbReference type="SUPFAM" id="SSF49562">
    <property type="entry name" value="C2 domain (Calcium/lipid-binding domain, CaLB)"/>
    <property type="match status" value="2"/>
</dbReference>
<dbReference type="SMART" id="SM00142">
    <property type="entry name" value="PI3K_C2"/>
    <property type="match status" value="1"/>
</dbReference>
<dbReference type="SMART" id="SM00239">
    <property type="entry name" value="C2"/>
    <property type="match status" value="1"/>
</dbReference>
<evidence type="ECO:0000259" key="11">
    <source>
        <dbReference type="PROSITE" id="PS50195"/>
    </source>
</evidence>
<dbReference type="InterPro" id="IPR042236">
    <property type="entry name" value="PI3K_accessory_sf"/>
</dbReference>
<dbReference type="InterPro" id="IPR000403">
    <property type="entry name" value="PI3/4_kinase_cat_dom"/>
</dbReference>
<dbReference type="FunFam" id="3.30.1010.10:FF:000001">
    <property type="entry name" value="Phosphatidylinositol 4-phosphate 3-kinase C2 domain-containing subunit beta"/>
    <property type="match status" value="1"/>
</dbReference>
<dbReference type="GO" id="GO:0005886">
    <property type="term" value="C:plasma membrane"/>
    <property type="evidence" value="ECO:0007669"/>
    <property type="project" value="TreeGrafter"/>
</dbReference>
<keyword evidence="17" id="KW-1185">Reference proteome</keyword>
<evidence type="ECO:0000259" key="14">
    <source>
        <dbReference type="PROSITE" id="PS51546"/>
    </source>
</evidence>
<evidence type="ECO:0000256" key="9">
    <source>
        <dbReference type="SAM" id="MobiDB-lite"/>
    </source>
</evidence>
<dbReference type="GO" id="GO:0005942">
    <property type="term" value="C:phosphatidylinositol 3-kinase complex"/>
    <property type="evidence" value="ECO:0007669"/>
    <property type="project" value="TreeGrafter"/>
</dbReference>
<comment type="catalytic activity">
    <reaction evidence="7">
        <text>a 1,2-diacyl-sn-glycero-3-phospho-(1D-myo-inositol 4-phosphate) + ATP = a 1,2-diacyl-sn-glycero-3-phospho-(1D-myo-inositol-3,4-bisphosphate) + ADP + H(+)</text>
        <dbReference type="Rhea" id="RHEA:18373"/>
        <dbReference type="ChEBI" id="CHEBI:15378"/>
        <dbReference type="ChEBI" id="CHEBI:30616"/>
        <dbReference type="ChEBI" id="CHEBI:57658"/>
        <dbReference type="ChEBI" id="CHEBI:58178"/>
        <dbReference type="ChEBI" id="CHEBI:456216"/>
        <dbReference type="EC" id="2.7.1.154"/>
    </reaction>
    <physiologicalReaction direction="left-to-right" evidence="7">
        <dbReference type="Rhea" id="RHEA:18374"/>
    </physiologicalReaction>
</comment>
<comment type="similarity">
    <text evidence="8">Belongs to the PI3/PI4-kinase family.</text>
</comment>
<evidence type="ECO:0000256" key="4">
    <source>
        <dbReference type="ARBA" id="ARBA00022840"/>
    </source>
</evidence>
<evidence type="ECO:0000259" key="10">
    <source>
        <dbReference type="PROSITE" id="PS50004"/>
    </source>
</evidence>
<reference evidence="16" key="1">
    <citation type="journal article" date="2020" name="bioRxiv">
        <title>Chromosome-level reference genome of the European wasp spider Argiope bruennichi: a resource for studies on range expansion and evolutionary adaptation.</title>
        <authorList>
            <person name="Sheffer M.M."/>
            <person name="Hoppe A."/>
            <person name="Krehenwinkel H."/>
            <person name="Uhl G."/>
            <person name="Kuss A.W."/>
            <person name="Jensen L."/>
            <person name="Jensen C."/>
            <person name="Gillespie R.G."/>
            <person name="Hoff K.J."/>
            <person name="Prost S."/>
        </authorList>
    </citation>
    <scope>NUCLEOTIDE SEQUENCE</scope>
</reference>
<dbReference type="Pfam" id="PF00613">
    <property type="entry name" value="PI3Ka"/>
    <property type="match status" value="1"/>
</dbReference>
<dbReference type="InterPro" id="IPR000341">
    <property type="entry name" value="PI3K_Ras-bd_dom"/>
</dbReference>
<dbReference type="PROSITE" id="PS50290">
    <property type="entry name" value="PI3_4_KINASE_3"/>
    <property type="match status" value="1"/>
</dbReference>
<dbReference type="Gene3D" id="1.10.1070.11">
    <property type="entry name" value="Phosphatidylinositol 3-/4-kinase, catalytic domain"/>
    <property type="match status" value="1"/>
</dbReference>
<dbReference type="Gene3D" id="3.10.20.90">
    <property type="entry name" value="Phosphatidylinositol 3-kinase Catalytic Subunit, Chain A, domain 1"/>
    <property type="match status" value="1"/>
</dbReference>
<feature type="domain" description="C2" evidence="10">
    <location>
        <begin position="1580"/>
        <end position="1701"/>
    </location>
</feature>
<dbReference type="PROSITE" id="PS51547">
    <property type="entry name" value="C2_PI3K"/>
    <property type="match status" value="1"/>
</dbReference>
<feature type="domain" description="C2 PI3K-type" evidence="15">
    <location>
        <begin position="707"/>
        <end position="872"/>
    </location>
</feature>
<dbReference type="Gene3D" id="3.30.1520.10">
    <property type="entry name" value="Phox-like domain"/>
    <property type="match status" value="1"/>
</dbReference>
<organism evidence="16 17">
    <name type="scientific">Argiope bruennichi</name>
    <name type="common">Wasp spider</name>
    <name type="synonym">Aranea bruennichi</name>
    <dbReference type="NCBI Taxonomy" id="94029"/>
    <lineage>
        <taxon>Eukaryota</taxon>
        <taxon>Metazoa</taxon>
        <taxon>Ecdysozoa</taxon>
        <taxon>Arthropoda</taxon>
        <taxon>Chelicerata</taxon>
        <taxon>Arachnida</taxon>
        <taxon>Araneae</taxon>
        <taxon>Araneomorphae</taxon>
        <taxon>Entelegynae</taxon>
        <taxon>Araneoidea</taxon>
        <taxon>Araneidae</taxon>
        <taxon>Argiope</taxon>
    </lineage>
</organism>
<dbReference type="PROSITE" id="PS51546">
    <property type="entry name" value="PI3K_RBD"/>
    <property type="match status" value="1"/>
</dbReference>
<dbReference type="InterPro" id="IPR036940">
    <property type="entry name" value="PI3/4_kinase_cat_sf"/>
</dbReference>
<dbReference type="GO" id="GO:0043491">
    <property type="term" value="P:phosphatidylinositol 3-kinase/protein kinase B signal transduction"/>
    <property type="evidence" value="ECO:0007669"/>
    <property type="project" value="TreeGrafter"/>
</dbReference>
<dbReference type="CDD" id="cd04012">
    <property type="entry name" value="C2A_PI3K_class_II"/>
    <property type="match status" value="1"/>
</dbReference>
<dbReference type="InterPro" id="IPR015433">
    <property type="entry name" value="PI3/4_kinase"/>
</dbReference>
<evidence type="ECO:0000256" key="7">
    <source>
        <dbReference type="ARBA" id="ARBA00029297"/>
    </source>
</evidence>
<dbReference type="Gene3D" id="3.30.1010.10">
    <property type="entry name" value="Phosphatidylinositol 3-kinase Catalytic Subunit, Chain A, domain 4"/>
    <property type="match status" value="1"/>
</dbReference>
<evidence type="ECO:0000256" key="3">
    <source>
        <dbReference type="ARBA" id="ARBA00022777"/>
    </source>
</evidence>
<evidence type="ECO:0000256" key="8">
    <source>
        <dbReference type="PROSITE-ProRule" id="PRU00880"/>
    </source>
</evidence>
<gene>
    <name evidence="16" type="ORF">HNY73_016904</name>
</gene>
<dbReference type="GO" id="GO:0016477">
    <property type="term" value="P:cell migration"/>
    <property type="evidence" value="ECO:0007669"/>
    <property type="project" value="TreeGrafter"/>
</dbReference>
<dbReference type="CDD" id="cd05166">
    <property type="entry name" value="PI3Kc_II"/>
    <property type="match status" value="1"/>
</dbReference>
<proteinExistence type="inferred from homology"/>
<dbReference type="GO" id="GO:0035091">
    <property type="term" value="F:phosphatidylinositol binding"/>
    <property type="evidence" value="ECO:0007669"/>
    <property type="project" value="InterPro"/>
</dbReference>
<sequence>MAAPPIPPKGGSDSWLRGNVVTDPHSWRSDSQNLFSSSDSQPKTCFNDNFSSVFCDSIQQSDNAPPLPPRPSADAFQRTQKPTFEVNELNLVPPPPGSGQLYKNPSPELRRFSSGLTSSSFNSVSYSMTKTTTLFQNNVPGNSGSSVTRSYLSNNVQRCNSLIPQTAQPLAFTNSLYQSQYGQEFSFPGFQVLHSKSAPNIPNSTVLTGTTGNHAITAQNFGINALSTARFSVPNENNLMNRTSYAVINHNQRFSNNNTPANLEDIYKFMKKRSDSNLIDLYCNDQELKYQSNQSSKCSEDILKLFDPLADTVSYSSKTEKVEFVEKKSTDLVDCSVKPKPLEAKADIIQKEVVSETIPKEVCSESVNLSNHCNGKSDSILKIIHKTDNFSKEFEAFCAKLRKLRQEFSYDDHVTNAGLVISPSLDSNQEDSLSIKLIISSINTDRPVSFTCDVNTSVEHIISHTVCSIFDNASSLSMDNFVLKVHGLSEYFTSHSTLADYEYVHQCHKFDKPVCLTLTDIKDLKRPFARTRKDDNNDSNFKYIDIAPSLRKGVISYESISILLDTLEKEMEKIKSSALKFDSLDSLKPQGVIQAVKAICTLLSHVETSEITDTVEAFIRVCLLYDKSAESDFDTLPELGSLGNAKDKKSESDLLNFFQLLELSLSHLQNAVHELLVMYAKTFRVNFEYRSSCVPLQEKMEKMVTDFLDTPLFELGIIHRLDPNITSTFEQFFIVCEIYHGGLLLTSVTSKKSKQSKSFFPQIVFEEWLQFENISMCTLPKESVLYFTLWGISQSQNDAKQSNNNVNNKSCIGWCGIRLFSYEGMLAQGSFLLGFWPPEVSKNSGPLLSNPDSNCSLIHVRLPDFGCVVKFPPVIDNKFASTQKRDFENLEPHVQTVLKEIIAKDNLKPLLSDEKELLWERKYYLHQFPIALPKVLLSAHGWDWACLSDIYALLKAWSPLSPVESLHLLMPCFPNLEVRKTAISWMKDIVSDELCDYLPQMVQILRYEAWDDSPTAWFLLERSLTSVRVAHHLYWLLKENVNDPIAGARMKLMLNSLLTIAGEAMRERINSQEALLEDLSAIADTIKNTKESLRLNILFHKLEKTHHMLVENPTCLPLSPSWEVCGVDVKSCSYFTSNTLPLRLTFHTPEMTGTNNEAIFKVGDDLRQDMITIQMIRIMDKLWLKESLDLKIVTFNCVATEFRKGMVELVPGAETLRKIQTEQGLTGSFKDRSIAEWLQRYNTSELEYQQAVENFTLSCAGYCVATYILGICDRHNDNIMLKTSGHIFHIDFGKFLGDSQMFGNIKRDRTPFVLTSDMAYVINGGDKPSKKFQYFIDLCCQAFNIIRSHRNMFFNLFSLMISSGIPGMSMNAVNYIEKALLPNMSEAEATVHFTQMIQESLKSWFTQFNFFIHNLAQLRFTGDHNEGFMLSFIPKTYTKETDGKIMRADVIGYEKMYDPEKYYIYVVKIERENLPDSMFVYRTYREFIEFHQKLSMMFPLAKFHPLPGNPLMGRTNVREVADRRKMELSMFLHSLMAMAEEIAHCDLVYSFFHPLLRDQEGMERENEARNFSSRSRRSSSLTEIHGQIKISTVYKKDSLFIMVMHAKNLSSPKGTAPDPYVKTYLLPDPNKTTKRKTKIVSKSCHPTFMEMLVYNLPLEVVRHKALHVSVWDYDRVQENEFLGAVLIPLNYDLSKEITQWYSLGQFNSNYLKIIKRYLYLFALSLEVIYKLMFCTEENDLCPFWTVQTLHSLVVSSSWPIVDYLLNTIQTNI</sequence>
<keyword evidence="1" id="KW-0808">Transferase</keyword>
<evidence type="ECO:0000256" key="6">
    <source>
        <dbReference type="ARBA" id="ARBA00023985"/>
    </source>
</evidence>
<dbReference type="InterPro" id="IPR036871">
    <property type="entry name" value="PX_dom_sf"/>
</dbReference>
<evidence type="ECO:0000256" key="5">
    <source>
        <dbReference type="ARBA" id="ARBA00023098"/>
    </source>
</evidence>
<comment type="caution">
    <text evidence="16">The sequence shown here is derived from an EMBL/GenBank/DDBJ whole genome shotgun (WGS) entry which is preliminary data.</text>
</comment>
<dbReference type="SMART" id="SM00146">
    <property type="entry name" value="PI3Kc"/>
    <property type="match status" value="1"/>
</dbReference>
<dbReference type="PROSITE" id="PS00916">
    <property type="entry name" value="PI3_4_KINASE_2"/>
    <property type="match status" value="1"/>
</dbReference>
<evidence type="ECO:0000256" key="1">
    <source>
        <dbReference type="ARBA" id="ARBA00022679"/>
    </source>
</evidence>
<dbReference type="PANTHER" id="PTHR10048:SF14">
    <property type="entry name" value="LD28067P"/>
    <property type="match status" value="1"/>
</dbReference>
<dbReference type="GO" id="GO:0005737">
    <property type="term" value="C:cytoplasm"/>
    <property type="evidence" value="ECO:0007669"/>
    <property type="project" value="TreeGrafter"/>
</dbReference>
<dbReference type="PROSITE" id="PS51545">
    <property type="entry name" value="PIK_HELICAL"/>
    <property type="match status" value="1"/>
</dbReference>
<feature type="compositionally biased region" description="Low complexity" evidence="9">
    <location>
        <begin position="29"/>
        <end position="41"/>
    </location>
</feature>
<dbReference type="Pfam" id="PF00794">
    <property type="entry name" value="PI3K_rbd"/>
    <property type="match status" value="1"/>
</dbReference>
<name>A0A8T0ELQ3_ARGBR</name>
<evidence type="ECO:0000259" key="12">
    <source>
        <dbReference type="PROSITE" id="PS50290"/>
    </source>
</evidence>
<dbReference type="Pfam" id="PF00168">
    <property type="entry name" value="C2"/>
    <property type="match status" value="1"/>
</dbReference>
<comment type="catalytic activity">
    <reaction evidence="6">
        <text>a 1,2-diacyl-sn-glycero-3-phospho-(1D-myo-inositol) + ATP = a 1,2-diacyl-sn-glycero-3-phospho-(1D-myo-inositol-3-phosphate) + ADP + H(+)</text>
        <dbReference type="Rhea" id="RHEA:12709"/>
        <dbReference type="ChEBI" id="CHEBI:15378"/>
        <dbReference type="ChEBI" id="CHEBI:30616"/>
        <dbReference type="ChEBI" id="CHEBI:57880"/>
        <dbReference type="ChEBI" id="CHEBI:58088"/>
        <dbReference type="ChEBI" id="CHEBI:456216"/>
        <dbReference type="EC" id="2.7.1.137"/>
    </reaction>
    <physiologicalReaction direction="left-to-right" evidence="6">
        <dbReference type="Rhea" id="RHEA:12710"/>
    </physiologicalReaction>
</comment>
<dbReference type="InterPro" id="IPR018936">
    <property type="entry name" value="PI3/4_kinase_CS"/>
</dbReference>
<dbReference type="GO" id="GO:0005524">
    <property type="term" value="F:ATP binding"/>
    <property type="evidence" value="ECO:0007669"/>
    <property type="project" value="UniProtKB-KW"/>
</dbReference>
<dbReference type="GO" id="GO:0048015">
    <property type="term" value="P:phosphatidylinositol-mediated signaling"/>
    <property type="evidence" value="ECO:0007669"/>
    <property type="project" value="TreeGrafter"/>
</dbReference>
<keyword evidence="2" id="KW-0547">Nucleotide-binding</keyword>
<dbReference type="GO" id="GO:0035005">
    <property type="term" value="F:1-phosphatidylinositol-4-phosphate 3-kinase activity"/>
    <property type="evidence" value="ECO:0007669"/>
    <property type="project" value="UniProtKB-EC"/>
</dbReference>
<accession>A0A8T0ELQ3</accession>
<dbReference type="SMART" id="SM00145">
    <property type="entry name" value="PI3Ka"/>
    <property type="match status" value="1"/>
</dbReference>
<dbReference type="PANTHER" id="PTHR10048">
    <property type="entry name" value="PHOSPHATIDYLINOSITOL KINASE"/>
    <property type="match status" value="1"/>
</dbReference>
<dbReference type="Pfam" id="PF00787">
    <property type="entry name" value="PX"/>
    <property type="match status" value="1"/>
</dbReference>
<reference evidence="16" key="2">
    <citation type="submission" date="2020-06" db="EMBL/GenBank/DDBJ databases">
        <authorList>
            <person name="Sheffer M."/>
        </authorList>
    </citation>
    <scope>NUCLEOTIDE SEQUENCE</scope>
</reference>
<keyword evidence="3" id="KW-0418">Kinase</keyword>
<feature type="domain" description="PI3K/PI4K catalytic" evidence="12">
    <location>
        <begin position="1128"/>
        <end position="1405"/>
    </location>
</feature>
<dbReference type="SMART" id="SM00312">
    <property type="entry name" value="PX"/>
    <property type="match status" value="1"/>
</dbReference>
<dbReference type="Pfam" id="PF00454">
    <property type="entry name" value="PI3_PI4_kinase"/>
    <property type="match status" value="1"/>
</dbReference>
<evidence type="ECO:0000313" key="16">
    <source>
        <dbReference type="EMBL" id="KAF8774344.1"/>
    </source>
</evidence>
<dbReference type="Proteomes" id="UP000807504">
    <property type="component" value="Unassembled WGS sequence"/>
</dbReference>
<dbReference type="SUPFAM" id="SSF64268">
    <property type="entry name" value="PX domain"/>
    <property type="match status" value="1"/>
</dbReference>
<dbReference type="CDD" id="cd08381">
    <property type="entry name" value="C2B_PI3K_class_II"/>
    <property type="match status" value="1"/>
</dbReference>
<dbReference type="Gene3D" id="1.25.40.70">
    <property type="entry name" value="Phosphatidylinositol 3-kinase, accessory domain (PIK)"/>
    <property type="match status" value="1"/>
</dbReference>
<dbReference type="InterPro" id="IPR001263">
    <property type="entry name" value="PI3K_accessory_dom"/>
</dbReference>
<feature type="domain" description="PX" evidence="11">
    <location>
        <begin position="1443"/>
        <end position="1559"/>
    </location>
</feature>
<dbReference type="GO" id="GO:0016303">
    <property type="term" value="F:1-phosphatidylinositol-3-kinase activity"/>
    <property type="evidence" value="ECO:0007669"/>
    <property type="project" value="UniProtKB-EC"/>
</dbReference>
<dbReference type="FunFam" id="1.10.1070.11:FF:000003">
    <property type="entry name" value="Phosphatidylinositol 4-phosphate 3-kinase C2 domain-containing subunit beta"/>
    <property type="match status" value="1"/>
</dbReference>
<dbReference type="PROSITE" id="PS50004">
    <property type="entry name" value="C2"/>
    <property type="match status" value="1"/>
</dbReference>
<evidence type="ECO:0000256" key="2">
    <source>
        <dbReference type="ARBA" id="ARBA00022741"/>
    </source>
</evidence>
<keyword evidence="4" id="KW-0067">ATP-binding</keyword>
<dbReference type="PROSITE" id="PS00915">
    <property type="entry name" value="PI3_4_KINASE_1"/>
    <property type="match status" value="1"/>
</dbReference>
<dbReference type="EMBL" id="JABXBU010002227">
    <property type="protein sequence ID" value="KAF8774344.1"/>
    <property type="molecule type" value="Genomic_DNA"/>
</dbReference>
<feature type="region of interest" description="Disordered" evidence="9">
    <location>
        <begin position="1"/>
        <end position="41"/>
    </location>
</feature>
<evidence type="ECO:0000259" key="15">
    <source>
        <dbReference type="PROSITE" id="PS51547"/>
    </source>
</evidence>
<dbReference type="InterPro" id="IPR011009">
    <property type="entry name" value="Kinase-like_dom_sf"/>
</dbReference>
<dbReference type="InterPro" id="IPR029071">
    <property type="entry name" value="Ubiquitin-like_domsf"/>
</dbReference>
<dbReference type="InterPro" id="IPR016024">
    <property type="entry name" value="ARM-type_fold"/>
</dbReference>
<feature type="domain" description="PIK helical" evidence="13">
    <location>
        <begin position="884"/>
        <end position="1060"/>
    </location>
</feature>
<feature type="domain" description="PI3K-RBD" evidence="14">
    <location>
        <begin position="430"/>
        <end position="520"/>
    </location>
</feature>